<evidence type="ECO:0008006" key="6">
    <source>
        <dbReference type="Google" id="ProtNLM"/>
    </source>
</evidence>
<dbReference type="PROSITE" id="PS00330">
    <property type="entry name" value="HEMOLYSIN_CALCIUM"/>
    <property type="match status" value="3"/>
</dbReference>
<dbReference type="PANTHER" id="PTHR38340:SF1">
    <property type="entry name" value="S-LAYER PROTEIN"/>
    <property type="match status" value="1"/>
</dbReference>
<gene>
    <name evidence="4" type="ORF">JQX14_25175</name>
</gene>
<feature type="non-terminal residue" evidence="4">
    <location>
        <position position="383"/>
    </location>
</feature>
<evidence type="ECO:0000256" key="3">
    <source>
        <dbReference type="SAM" id="MobiDB-lite"/>
    </source>
</evidence>
<evidence type="ECO:0000256" key="1">
    <source>
        <dbReference type="ARBA" id="ARBA00004613"/>
    </source>
</evidence>
<dbReference type="PRINTS" id="PR00313">
    <property type="entry name" value="CABNDNGRPT"/>
</dbReference>
<evidence type="ECO:0000313" key="5">
    <source>
        <dbReference type="Proteomes" id="UP000809337"/>
    </source>
</evidence>
<keyword evidence="2" id="KW-0964">Secreted</keyword>
<organism evidence="4 5">
    <name type="scientific">Pseudosulfitobacter pseudonitzschiae</name>
    <dbReference type="NCBI Taxonomy" id="1402135"/>
    <lineage>
        <taxon>Bacteria</taxon>
        <taxon>Pseudomonadati</taxon>
        <taxon>Pseudomonadota</taxon>
        <taxon>Alphaproteobacteria</taxon>
        <taxon>Rhodobacterales</taxon>
        <taxon>Roseobacteraceae</taxon>
        <taxon>Pseudosulfitobacter</taxon>
    </lineage>
</organism>
<reference evidence="4" key="1">
    <citation type="submission" date="2021-01" db="EMBL/GenBank/DDBJ databases">
        <title>Diatom-associated Roseobacters Show Island Model of Population Structure.</title>
        <authorList>
            <person name="Qu L."/>
            <person name="Feng X."/>
            <person name="Chen Y."/>
            <person name="Li L."/>
            <person name="Wang X."/>
            <person name="Hu Z."/>
            <person name="Wang H."/>
            <person name="Luo H."/>
        </authorList>
    </citation>
    <scope>NUCLEOTIDE SEQUENCE</scope>
    <source>
        <strain evidence="4">SM26-45</strain>
    </source>
</reference>
<dbReference type="GO" id="GO:0005576">
    <property type="term" value="C:extracellular region"/>
    <property type="evidence" value="ECO:0007669"/>
    <property type="project" value="UniProtKB-SubCell"/>
</dbReference>
<dbReference type="AlphaFoldDB" id="A0A9Q2NVJ3"/>
<evidence type="ECO:0000313" key="4">
    <source>
        <dbReference type="EMBL" id="MBM2357811.1"/>
    </source>
</evidence>
<evidence type="ECO:0000256" key="2">
    <source>
        <dbReference type="ARBA" id="ARBA00022525"/>
    </source>
</evidence>
<dbReference type="EMBL" id="JAFBWN010000086">
    <property type="protein sequence ID" value="MBM2357811.1"/>
    <property type="molecule type" value="Genomic_DNA"/>
</dbReference>
<dbReference type="PANTHER" id="PTHR38340">
    <property type="entry name" value="S-LAYER PROTEIN"/>
    <property type="match status" value="1"/>
</dbReference>
<dbReference type="Proteomes" id="UP000809337">
    <property type="component" value="Unassembled WGS sequence"/>
</dbReference>
<dbReference type="InterPro" id="IPR011049">
    <property type="entry name" value="Serralysin-like_metalloprot_C"/>
</dbReference>
<comment type="subcellular location">
    <subcellularLocation>
        <location evidence="1">Secreted</location>
    </subcellularLocation>
</comment>
<dbReference type="RefSeq" id="WP_269145116.1">
    <property type="nucleotide sequence ID" value="NZ_JAJNGX010000089.1"/>
</dbReference>
<dbReference type="Pfam" id="PF00353">
    <property type="entry name" value="HemolysinCabind"/>
    <property type="match status" value="1"/>
</dbReference>
<dbReference type="GO" id="GO:0005509">
    <property type="term" value="F:calcium ion binding"/>
    <property type="evidence" value="ECO:0007669"/>
    <property type="project" value="InterPro"/>
</dbReference>
<dbReference type="Gene3D" id="2.150.10.10">
    <property type="entry name" value="Serralysin-like metalloprotease, C-terminal"/>
    <property type="match status" value="2"/>
</dbReference>
<protein>
    <recommendedName>
        <fullName evidence="6">Calcium-binding protein</fullName>
    </recommendedName>
</protein>
<proteinExistence type="predicted"/>
<accession>A0A9Q2NVJ3</accession>
<sequence>MIDGTGGEADDTLTVVIDGDNVPGDQGSPDVDADYRFTFVGTDGDDTMTKNNRGVNNDINFQGGAGSDTFEIWGGDLGASTEFDGGDDTDTIAQLGGSYTDDDFIMVSNTEELTVGGMNTVLAATLGVEADEAGLNRFIGGSGNDNVLFDAAFGATQSRIFIDASAGGDDTFNAGALAATTVVVNAGSSVNLDASDVIIGGAATNDEIIVDLNVDNGTADLSGVSGIENLTLHSTGFSSLTHNVDLGVTGPQNVTMVGSPISQINADGVAIGDMDGDSVTIDGSDLDGPLTFNGSSNSVNSSIFDSADTVLGSAFGDSLNGGSLNDRLEGNDGNDLLNGGTGNDTLNGGADNDTLNGDEGNDVLNGGTGSDIIDGGTGNDTIT</sequence>
<dbReference type="SUPFAM" id="SSF51120">
    <property type="entry name" value="beta-Roll"/>
    <property type="match status" value="1"/>
</dbReference>
<comment type="caution">
    <text evidence="4">The sequence shown here is derived from an EMBL/GenBank/DDBJ whole genome shotgun (WGS) entry which is preliminary data.</text>
</comment>
<feature type="compositionally biased region" description="Low complexity" evidence="3">
    <location>
        <begin position="331"/>
        <end position="354"/>
    </location>
</feature>
<dbReference type="InterPro" id="IPR001343">
    <property type="entry name" value="Hemolysn_Ca-bd"/>
</dbReference>
<name>A0A9Q2NVJ3_9RHOB</name>
<feature type="region of interest" description="Disordered" evidence="3">
    <location>
        <begin position="326"/>
        <end position="383"/>
    </location>
</feature>
<feature type="compositionally biased region" description="Low complexity" evidence="3">
    <location>
        <begin position="370"/>
        <end position="383"/>
    </location>
</feature>
<dbReference type="InterPro" id="IPR050557">
    <property type="entry name" value="RTX_toxin/Mannuronan_C5-epim"/>
</dbReference>
<dbReference type="InterPro" id="IPR018511">
    <property type="entry name" value="Hemolysin-typ_Ca-bd_CS"/>
</dbReference>